<evidence type="ECO:0000256" key="1">
    <source>
        <dbReference type="SAM" id="SignalP"/>
    </source>
</evidence>
<name>A0A366EFH2_9HYPH</name>
<gene>
    <name evidence="2" type="ORF">DFR50_15928</name>
</gene>
<accession>A0A366EFH2</accession>
<dbReference type="Pfam" id="PF06776">
    <property type="entry name" value="IalB"/>
    <property type="match status" value="1"/>
</dbReference>
<keyword evidence="1" id="KW-0732">Signal</keyword>
<proteinExistence type="predicted"/>
<sequence>MNARRSCGSSRLVACLGLIAATLCASVGAHAQGTIRTKHGDWETRCETPPGASYEQCAAVLSVVDQDRPNLTMVVIILNTADRKARLMRVIAPLGILLPAGVSLRIDGEDAGRLNFLQCLANGCIAQLALDDKLIDKLKSGKTATLGVFQTPEQGVGVPAPLSGFKETYEQLP</sequence>
<dbReference type="InterPro" id="IPR038696">
    <property type="entry name" value="IalB_sf"/>
</dbReference>
<comment type="caution">
    <text evidence="2">The sequence shown here is derived from an EMBL/GenBank/DDBJ whole genome shotgun (WGS) entry which is preliminary data.</text>
</comment>
<organism evidence="2 3">
    <name type="scientific">Roseiarcus fermentans</name>
    <dbReference type="NCBI Taxonomy" id="1473586"/>
    <lineage>
        <taxon>Bacteria</taxon>
        <taxon>Pseudomonadati</taxon>
        <taxon>Pseudomonadota</taxon>
        <taxon>Alphaproteobacteria</taxon>
        <taxon>Hyphomicrobiales</taxon>
        <taxon>Roseiarcaceae</taxon>
        <taxon>Roseiarcus</taxon>
    </lineage>
</organism>
<dbReference type="InterPro" id="IPR010642">
    <property type="entry name" value="Invasion_prot_B"/>
</dbReference>
<dbReference type="Gene3D" id="2.60.40.1880">
    <property type="entry name" value="Invasion associated locus B (IalB) protein"/>
    <property type="match status" value="1"/>
</dbReference>
<evidence type="ECO:0000313" key="2">
    <source>
        <dbReference type="EMBL" id="RBP01083.1"/>
    </source>
</evidence>
<protein>
    <submittedName>
        <fullName evidence="2">Invasion protein IalB</fullName>
    </submittedName>
</protein>
<reference evidence="2 3" key="1">
    <citation type="submission" date="2018-06" db="EMBL/GenBank/DDBJ databases">
        <title>Genomic Encyclopedia of Type Strains, Phase IV (KMG-IV): sequencing the most valuable type-strain genomes for metagenomic binning, comparative biology and taxonomic classification.</title>
        <authorList>
            <person name="Goeker M."/>
        </authorList>
    </citation>
    <scope>NUCLEOTIDE SEQUENCE [LARGE SCALE GENOMIC DNA]</scope>
    <source>
        <strain evidence="2 3">DSM 24875</strain>
    </source>
</reference>
<dbReference type="Proteomes" id="UP000253529">
    <property type="component" value="Unassembled WGS sequence"/>
</dbReference>
<dbReference type="AlphaFoldDB" id="A0A366EFH2"/>
<keyword evidence="3" id="KW-1185">Reference proteome</keyword>
<dbReference type="EMBL" id="QNRK01000059">
    <property type="protein sequence ID" value="RBP01083.1"/>
    <property type="molecule type" value="Genomic_DNA"/>
</dbReference>
<dbReference type="RefSeq" id="WP_113893959.1">
    <property type="nucleotide sequence ID" value="NZ_QNRK01000059.1"/>
</dbReference>
<evidence type="ECO:0000313" key="3">
    <source>
        <dbReference type="Proteomes" id="UP000253529"/>
    </source>
</evidence>
<feature type="signal peptide" evidence="1">
    <location>
        <begin position="1"/>
        <end position="31"/>
    </location>
</feature>
<dbReference type="OrthoDB" id="8454302at2"/>
<feature type="chain" id="PRO_5016578385" evidence="1">
    <location>
        <begin position="32"/>
        <end position="173"/>
    </location>
</feature>